<dbReference type="STRING" id="39029.BSR42_04715"/>
<feature type="transmembrane region" description="Helical" evidence="6">
    <location>
        <begin position="235"/>
        <end position="257"/>
    </location>
</feature>
<feature type="transmembrane region" description="Helical" evidence="6">
    <location>
        <begin position="337"/>
        <end position="359"/>
    </location>
</feature>
<feature type="transmembrane region" description="Helical" evidence="6">
    <location>
        <begin position="12"/>
        <end position="31"/>
    </location>
</feature>
<reference evidence="8 9" key="1">
    <citation type="submission" date="2015-06" db="EMBL/GenBank/DDBJ databases">
        <title>Draft genome sequence of beer spoilage bacterium Megasphaera cerevisiae type strain 20462.</title>
        <authorList>
            <person name="Kutumbaka K."/>
            <person name="Pasmowitz J."/>
            <person name="Mategko J."/>
            <person name="Reyes D."/>
            <person name="Friedrich A."/>
            <person name="Han S."/>
            <person name="Martens-Habbena W."/>
            <person name="Neal-McKinney J."/>
            <person name="Janagama H.K."/>
            <person name="Nadala C."/>
            <person name="Samadpour M."/>
        </authorList>
    </citation>
    <scope>NUCLEOTIDE SEQUENCE [LARGE SCALE GENOMIC DNA]</scope>
    <source>
        <strain evidence="8 9">DSM 20462</strain>
    </source>
</reference>
<dbReference type="Proteomes" id="UP000036503">
    <property type="component" value="Unassembled WGS sequence"/>
</dbReference>
<dbReference type="PROSITE" id="PS50850">
    <property type="entry name" value="MFS"/>
    <property type="match status" value="1"/>
</dbReference>
<evidence type="ECO:0000313" key="8">
    <source>
        <dbReference type="EMBL" id="KMO87144.1"/>
    </source>
</evidence>
<comment type="caution">
    <text evidence="8">The sequence shown here is derived from an EMBL/GenBank/DDBJ whole genome shotgun (WGS) entry which is preliminary data.</text>
</comment>
<feature type="transmembrane region" description="Helical" evidence="6">
    <location>
        <begin position="371"/>
        <end position="397"/>
    </location>
</feature>
<dbReference type="PANTHER" id="PTHR11662:SF399">
    <property type="entry name" value="FI19708P1-RELATED"/>
    <property type="match status" value="1"/>
</dbReference>
<sequence>MSCVEQSNKPTKVRWMVFASLFALCTVNYIDRAVISICMPAIEEELHFGPELVGIILSAFFWGYTVMQIPAGWFADRFGPGKTILGSGLLWGTFQIITGFLHSSTAFMAVRALLGASEAPIYPASSKLQSVWLTKNERTRGAAIVDAGSPLGTAIGGPLIVAFLAWFGGWRGALMGAGLLTALIVLLCYPFVHADPDTSKRINKEEREYIQSALKEEYEGGSGTNKKHSIGLVRYLKSFTFWGMTLGFICYDCFWYGLMTWGPMYLSQVFNVNILKIGTSIFIIFGVGVIGELFGGFLIDHLKTKGFDSNKVVKWTLGILGILMAISMYFLSNAATIDLAIGYLSFAMFCERWIGCTFWSMPASISQRDDVGIVAGAMNTLGNVGGAIVPILVGVIVMATGSYYWAIILFLAFALGVSIFPLIINLNKKVGEDEMIQGVCR</sequence>
<dbReference type="GO" id="GO:0005886">
    <property type="term" value="C:plasma membrane"/>
    <property type="evidence" value="ECO:0007669"/>
    <property type="project" value="UniProtKB-SubCell"/>
</dbReference>
<dbReference type="PATRIC" id="fig|1122219.3.peg.3338"/>
<gene>
    <name evidence="8" type="ORF">AB840_04500</name>
</gene>
<accession>A0A0J6WX00</accession>
<dbReference type="Gene3D" id="1.20.1250.20">
    <property type="entry name" value="MFS general substrate transporter like domains"/>
    <property type="match status" value="2"/>
</dbReference>
<dbReference type="CDD" id="cd17319">
    <property type="entry name" value="MFS_ExuT_GudP_like"/>
    <property type="match status" value="1"/>
</dbReference>
<feature type="transmembrane region" description="Helical" evidence="6">
    <location>
        <begin position="52"/>
        <end position="74"/>
    </location>
</feature>
<evidence type="ECO:0000256" key="1">
    <source>
        <dbReference type="ARBA" id="ARBA00004651"/>
    </source>
</evidence>
<dbReference type="InParanoid" id="A0A0J6WX00"/>
<evidence type="ECO:0000256" key="3">
    <source>
        <dbReference type="ARBA" id="ARBA00022692"/>
    </source>
</evidence>
<feature type="transmembrane region" description="Helical" evidence="6">
    <location>
        <begin position="403"/>
        <end position="426"/>
    </location>
</feature>
<evidence type="ECO:0000256" key="4">
    <source>
        <dbReference type="ARBA" id="ARBA00022989"/>
    </source>
</evidence>
<protein>
    <submittedName>
        <fullName evidence="8">Major facilitator transporter</fullName>
    </submittedName>
</protein>
<feature type="transmembrane region" description="Helical" evidence="6">
    <location>
        <begin position="312"/>
        <end position="331"/>
    </location>
</feature>
<dbReference type="AlphaFoldDB" id="A0A0J6WX00"/>
<dbReference type="InterPro" id="IPR020846">
    <property type="entry name" value="MFS_dom"/>
</dbReference>
<dbReference type="EMBL" id="LEKT01000009">
    <property type="protein sequence ID" value="KMO87144.1"/>
    <property type="molecule type" value="Genomic_DNA"/>
</dbReference>
<dbReference type="InterPro" id="IPR036259">
    <property type="entry name" value="MFS_trans_sf"/>
</dbReference>
<organism evidence="8 9">
    <name type="scientific">Megasphaera cerevisiae DSM 20462</name>
    <dbReference type="NCBI Taxonomy" id="1122219"/>
    <lineage>
        <taxon>Bacteria</taxon>
        <taxon>Bacillati</taxon>
        <taxon>Bacillota</taxon>
        <taxon>Negativicutes</taxon>
        <taxon>Veillonellales</taxon>
        <taxon>Veillonellaceae</taxon>
        <taxon>Megasphaera</taxon>
    </lineage>
</organism>
<dbReference type="SUPFAM" id="SSF103473">
    <property type="entry name" value="MFS general substrate transporter"/>
    <property type="match status" value="1"/>
</dbReference>
<keyword evidence="3 6" id="KW-0812">Transmembrane</keyword>
<evidence type="ECO:0000256" key="6">
    <source>
        <dbReference type="SAM" id="Phobius"/>
    </source>
</evidence>
<feature type="transmembrane region" description="Helical" evidence="6">
    <location>
        <begin position="173"/>
        <end position="192"/>
    </location>
</feature>
<dbReference type="GO" id="GO:0022857">
    <property type="term" value="F:transmembrane transporter activity"/>
    <property type="evidence" value="ECO:0007669"/>
    <property type="project" value="InterPro"/>
</dbReference>
<keyword evidence="2" id="KW-0813">Transport</keyword>
<name>A0A0J6WX00_9FIRM</name>
<keyword evidence="5 6" id="KW-0472">Membrane</keyword>
<dbReference type="InterPro" id="IPR050382">
    <property type="entry name" value="MFS_Na/Anion_cotransporter"/>
</dbReference>
<proteinExistence type="predicted"/>
<dbReference type="PANTHER" id="PTHR11662">
    <property type="entry name" value="SOLUTE CARRIER FAMILY 17"/>
    <property type="match status" value="1"/>
</dbReference>
<evidence type="ECO:0000259" key="7">
    <source>
        <dbReference type="PROSITE" id="PS50850"/>
    </source>
</evidence>
<dbReference type="InterPro" id="IPR011701">
    <property type="entry name" value="MFS"/>
</dbReference>
<feature type="domain" description="Major facilitator superfamily (MFS) profile" evidence="7">
    <location>
        <begin position="17"/>
        <end position="429"/>
    </location>
</feature>
<feature type="transmembrane region" description="Helical" evidence="6">
    <location>
        <begin position="277"/>
        <end position="300"/>
    </location>
</feature>
<evidence type="ECO:0000256" key="2">
    <source>
        <dbReference type="ARBA" id="ARBA00022448"/>
    </source>
</evidence>
<keyword evidence="9" id="KW-1185">Reference proteome</keyword>
<comment type="subcellular location">
    <subcellularLocation>
        <location evidence="1">Cell membrane</location>
        <topology evidence="1">Multi-pass membrane protein</topology>
    </subcellularLocation>
</comment>
<dbReference type="Pfam" id="PF07690">
    <property type="entry name" value="MFS_1"/>
    <property type="match status" value="1"/>
</dbReference>
<evidence type="ECO:0000313" key="9">
    <source>
        <dbReference type="Proteomes" id="UP000036503"/>
    </source>
</evidence>
<keyword evidence="4 6" id="KW-1133">Transmembrane helix</keyword>
<feature type="transmembrane region" description="Helical" evidence="6">
    <location>
        <begin position="143"/>
        <end position="167"/>
    </location>
</feature>
<evidence type="ECO:0000256" key="5">
    <source>
        <dbReference type="ARBA" id="ARBA00023136"/>
    </source>
</evidence>